<accession>A0A0S7WM28</accession>
<dbReference type="PROSITE" id="PS51257">
    <property type="entry name" value="PROKAR_LIPOPROTEIN"/>
    <property type="match status" value="1"/>
</dbReference>
<dbReference type="EMBL" id="LIZT01000004">
    <property type="protein sequence ID" value="KPJ51237.1"/>
    <property type="molecule type" value="Genomic_DNA"/>
</dbReference>
<keyword evidence="2" id="KW-0813">Transport</keyword>
<dbReference type="AlphaFoldDB" id="A0A0S7WM28"/>
<dbReference type="PRINTS" id="PR00691">
    <property type="entry name" value="ADHESINB"/>
</dbReference>
<evidence type="ECO:0000256" key="3">
    <source>
        <dbReference type="ARBA" id="ARBA00022723"/>
    </source>
</evidence>
<protein>
    <recommendedName>
        <fullName evidence="7">Zinc ABC transporter substrate-binding protein</fullName>
    </recommendedName>
</protein>
<proteinExistence type="predicted"/>
<dbReference type="GO" id="GO:0030001">
    <property type="term" value="P:metal ion transport"/>
    <property type="evidence" value="ECO:0007669"/>
    <property type="project" value="InterPro"/>
</dbReference>
<evidence type="ECO:0000313" key="5">
    <source>
        <dbReference type="EMBL" id="KPJ51237.1"/>
    </source>
</evidence>
<dbReference type="GO" id="GO:0007155">
    <property type="term" value="P:cell adhesion"/>
    <property type="evidence" value="ECO:0007669"/>
    <property type="project" value="InterPro"/>
</dbReference>
<dbReference type="GO" id="GO:0046872">
    <property type="term" value="F:metal ion binding"/>
    <property type="evidence" value="ECO:0007669"/>
    <property type="project" value="UniProtKB-KW"/>
</dbReference>
<comment type="subcellular location">
    <subcellularLocation>
        <location evidence="1">Cell envelope</location>
    </subcellularLocation>
</comment>
<dbReference type="PANTHER" id="PTHR42953">
    <property type="entry name" value="HIGH-AFFINITY ZINC UPTAKE SYSTEM PROTEIN ZNUA-RELATED"/>
    <property type="match status" value="1"/>
</dbReference>
<sequence length="267" mass="29524">MRILLLIPFLLITACRSTEDRVTVVTSTSMISSVVHEVAGERIDVVSIVPAGMCPGHFDLKPDDVKRASIADAVLIHGWEEWMGELLRSVGQRSSTVRTIPIRRSWMVPSVHLEAVDWIVATLSSIDPEAGEYFRRNGSQYRQSILENIVSLEEQAKGLEGIPVLANQHQSEFLEWLGFRVAATFASDAGASPGELVALVRRAKDENVRLVVDNLQDEAQVGKLISDELNGIHVVLTNFPLEGSYLDALNDNVKRLLEAVGTMRIEE</sequence>
<dbReference type="Proteomes" id="UP000051124">
    <property type="component" value="Unassembled WGS sequence"/>
</dbReference>
<evidence type="ECO:0000256" key="2">
    <source>
        <dbReference type="ARBA" id="ARBA00022448"/>
    </source>
</evidence>
<dbReference type="InterPro" id="IPR006129">
    <property type="entry name" value="AdhesinB"/>
</dbReference>
<keyword evidence="4" id="KW-0732">Signal</keyword>
<gene>
    <name evidence="5" type="ORF">AMJ40_00590</name>
</gene>
<reference evidence="5 6" key="1">
    <citation type="journal article" date="2015" name="Microbiome">
        <title>Genomic resolution of linkages in carbon, nitrogen, and sulfur cycling among widespread estuary sediment bacteria.</title>
        <authorList>
            <person name="Baker B.J."/>
            <person name="Lazar C.S."/>
            <person name="Teske A.P."/>
            <person name="Dick G.J."/>
        </authorList>
    </citation>
    <scope>NUCLEOTIDE SEQUENCE [LARGE SCALE GENOMIC DNA]</scope>
    <source>
        <strain evidence="5">DG_26</strain>
    </source>
</reference>
<evidence type="ECO:0000256" key="4">
    <source>
        <dbReference type="ARBA" id="ARBA00022729"/>
    </source>
</evidence>
<keyword evidence="3" id="KW-0479">Metal-binding</keyword>
<evidence type="ECO:0000256" key="1">
    <source>
        <dbReference type="ARBA" id="ARBA00004196"/>
    </source>
</evidence>
<dbReference type="PANTHER" id="PTHR42953:SF1">
    <property type="entry name" value="METAL-BINDING PROTEIN HI_0362-RELATED"/>
    <property type="match status" value="1"/>
</dbReference>
<dbReference type="GO" id="GO:0030313">
    <property type="term" value="C:cell envelope"/>
    <property type="evidence" value="ECO:0007669"/>
    <property type="project" value="UniProtKB-SubCell"/>
</dbReference>
<comment type="caution">
    <text evidence="5">The sequence shown here is derived from an EMBL/GenBank/DDBJ whole genome shotgun (WGS) entry which is preliminary data.</text>
</comment>
<name>A0A0S7WM28_UNCT6</name>
<dbReference type="Pfam" id="PF01297">
    <property type="entry name" value="ZnuA"/>
    <property type="match status" value="1"/>
</dbReference>
<organism evidence="5 6">
    <name type="scientific">candidate division TA06 bacterium DG_26</name>
    <dbReference type="NCBI Taxonomy" id="1703771"/>
    <lineage>
        <taxon>Bacteria</taxon>
        <taxon>Bacteria division TA06</taxon>
    </lineage>
</organism>
<dbReference type="InterPro" id="IPR006127">
    <property type="entry name" value="ZnuA-like"/>
</dbReference>
<evidence type="ECO:0000313" key="6">
    <source>
        <dbReference type="Proteomes" id="UP000051124"/>
    </source>
</evidence>
<dbReference type="Gene3D" id="3.40.50.1980">
    <property type="entry name" value="Nitrogenase molybdenum iron protein domain"/>
    <property type="match status" value="1"/>
</dbReference>
<dbReference type="InterPro" id="IPR050492">
    <property type="entry name" value="Bact_metal-bind_prot9"/>
</dbReference>
<dbReference type="SUPFAM" id="SSF53807">
    <property type="entry name" value="Helical backbone' metal receptor"/>
    <property type="match status" value="1"/>
</dbReference>
<evidence type="ECO:0008006" key="7">
    <source>
        <dbReference type="Google" id="ProtNLM"/>
    </source>
</evidence>